<keyword evidence="2" id="KW-1133">Transmembrane helix</keyword>
<accession>A0A2T0GTR5</accession>
<evidence type="ECO:0000313" key="5">
    <source>
        <dbReference type="EMBL" id="PRW62518.1"/>
    </source>
</evidence>
<feature type="transmembrane region" description="Helical" evidence="2">
    <location>
        <begin position="52"/>
        <end position="72"/>
    </location>
</feature>
<keyword evidence="6" id="KW-1185">Reference proteome</keyword>
<dbReference type="InParanoid" id="A0A2T0GTR5"/>
<dbReference type="SUPFAM" id="SSF51735">
    <property type="entry name" value="NAD(P)-binding Rossmann-fold domains"/>
    <property type="match status" value="1"/>
</dbReference>
<keyword evidence="2" id="KW-0472">Membrane</keyword>
<feature type="transmembrane region" description="Helical" evidence="2">
    <location>
        <begin position="78"/>
        <end position="99"/>
    </location>
</feature>
<comment type="caution">
    <text evidence="5">The sequence shown here is derived from an EMBL/GenBank/DDBJ whole genome shotgun (WGS) entry which is preliminary data.</text>
</comment>
<dbReference type="InterPro" id="IPR036291">
    <property type="entry name" value="NAD(P)-bd_dom_sf"/>
</dbReference>
<dbReference type="Gene3D" id="1.10.287.70">
    <property type="match status" value="1"/>
</dbReference>
<organism evidence="5 6">
    <name type="scientific">Actinopolyspora mortivallis</name>
    <dbReference type="NCBI Taxonomy" id="33906"/>
    <lineage>
        <taxon>Bacteria</taxon>
        <taxon>Bacillati</taxon>
        <taxon>Actinomycetota</taxon>
        <taxon>Actinomycetes</taxon>
        <taxon>Actinopolysporales</taxon>
        <taxon>Actinopolysporaceae</taxon>
        <taxon>Actinopolyspora</taxon>
    </lineage>
</organism>
<feature type="transmembrane region" description="Helical" evidence="2">
    <location>
        <begin position="20"/>
        <end position="40"/>
    </location>
</feature>
<evidence type="ECO:0000313" key="6">
    <source>
        <dbReference type="Proteomes" id="UP000239352"/>
    </source>
</evidence>
<dbReference type="InterPro" id="IPR050721">
    <property type="entry name" value="Trk_Ktr_HKT_K-transport"/>
</dbReference>
<name>A0A2T0GTR5_ACTMO</name>
<feature type="domain" description="RCK N-terminal" evidence="3">
    <location>
        <begin position="129"/>
        <end position="229"/>
    </location>
</feature>
<sequence length="346" mass="38377">MPTVLFQLLRRLVNLHTWSAPALVITFVFLTSWPLMALFEPPDSALVHPANYWWWFLVTASTVGYGDFYPVTTGGHVVGVYVIVGGIATLTTLFTHLATTLEEAKGRRMSGAATLNLSGHIVVLGYHPDRSERIVDELLADGRHPVVLCARAEVERHPMPDREVEFVRGDTSNADVLRRAGLHRARSVLVDAHDDNEALTIAVAVNHLNPDLAPVVALRDMSRAEHLRYVNSDIRCVQWHTPHMSTEELLDPGITQVYAELVTHGGGNTYSCQLPEAVDQASYGACQTALGRRHSATLLAVRTRRELLISPDWETRIPAGSTLYYVCGQRVTPEQLVRAVREVQGR</sequence>
<dbReference type="SUPFAM" id="SSF81324">
    <property type="entry name" value="Voltage-gated potassium channels"/>
    <property type="match status" value="1"/>
</dbReference>
<dbReference type="RefSeq" id="WP_106114559.1">
    <property type="nucleotide sequence ID" value="NZ_PVSR01000030.1"/>
</dbReference>
<dbReference type="Proteomes" id="UP000239352">
    <property type="component" value="Unassembled WGS sequence"/>
</dbReference>
<keyword evidence="2" id="KW-0812">Transmembrane</keyword>
<dbReference type="InterPro" id="IPR013099">
    <property type="entry name" value="K_chnl_dom"/>
</dbReference>
<proteinExistence type="predicted"/>
<dbReference type="PANTHER" id="PTHR43833:SF9">
    <property type="entry name" value="POTASSIUM CHANNEL PROTEIN YUGO-RELATED"/>
    <property type="match status" value="1"/>
</dbReference>
<dbReference type="GO" id="GO:0006813">
    <property type="term" value="P:potassium ion transport"/>
    <property type="evidence" value="ECO:0007669"/>
    <property type="project" value="InterPro"/>
</dbReference>
<dbReference type="EMBL" id="PVSR01000030">
    <property type="protein sequence ID" value="PRW62518.1"/>
    <property type="molecule type" value="Genomic_DNA"/>
</dbReference>
<dbReference type="STRING" id="1050202.GCA_000384035_02315"/>
<evidence type="ECO:0000256" key="1">
    <source>
        <dbReference type="ARBA" id="ARBA00004651"/>
    </source>
</evidence>
<evidence type="ECO:0000259" key="3">
    <source>
        <dbReference type="Pfam" id="PF02254"/>
    </source>
</evidence>
<reference evidence="5 6" key="1">
    <citation type="submission" date="2018-03" db="EMBL/GenBank/DDBJ databases">
        <title>Actinopolyspora mortivallis from Sahara, screening for active biomolecules.</title>
        <authorList>
            <person name="Selama O."/>
            <person name="Wellington E.M.H."/>
            <person name="Hacene H."/>
        </authorList>
    </citation>
    <scope>NUCLEOTIDE SEQUENCE [LARGE SCALE GENOMIC DNA]</scope>
    <source>
        <strain evidence="5 6">M5A</strain>
    </source>
</reference>
<dbReference type="InterPro" id="IPR003148">
    <property type="entry name" value="RCK_N"/>
</dbReference>
<dbReference type="Pfam" id="PF07885">
    <property type="entry name" value="Ion_trans_2"/>
    <property type="match status" value="1"/>
</dbReference>
<dbReference type="Pfam" id="PF02254">
    <property type="entry name" value="TrkA_N"/>
    <property type="match status" value="1"/>
</dbReference>
<feature type="domain" description="Potassium channel" evidence="4">
    <location>
        <begin position="25"/>
        <end position="102"/>
    </location>
</feature>
<evidence type="ECO:0000256" key="2">
    <source>
        <dbReference type="SAM" id="Phobius"/>
    </source>
</evidence>
<gene>
    <name evidence="5" type="ORF">CEP50_14890</name>
</gene>
<dbReference type="PANTHER" id="PTHR43833">
    <property type="entry name" value="POTASSIUM CHANNEL PROTEIN 2-RELATED-RELATED"/>
    <property type="match status" value="1"/>
</dbReference>
<comment type="subcellular location">
    <subcellularLocation>
        <location evidence="1">Cell membrane</location>
        <topology evidence="1">Multi-pass membrane protein</topology>
    </subcellularLocation>
</comment>
<dbReference type="AlphaFoldDB" id="A0A2T0GTR5"/>
<evidence type="ECO:0000259" key="4">
    <source>
        <dbReference type="Pfam" id="PF07885"/>
    </source>
</evidence>
<protein>
    <submittedName>
        <fullName evidence="5">Ion transporter</fullName>
    </submittedName>
</protein>
<dbReference type="Gene3D" id="3.40.50.720">
    <property type="entry name" value="NAD(P)-binding Rossmann-like Domain"/>
    <property type="match status" value="1"/>
</dbReference>
<dbReference type="GO" id="GO:0005886">
    <property type="term" value="C:plasma membrane"/>
    <property type="evidence" value="ECO:0007669"/>
    <property type="project" value="UniProtKB-SubCell"/>
</dbReference>